<dbReference type="GO" id="GO:1903509">
    <property type="term" value="P:liposaccharide metabolic process"/>
    <property type="evidence" value="ECO:0007669"/>
    <property type="project" value="UniProtKB-ARBA"/>
</dbReference>
<reference evidence="5 6" key="1">
    <citation type="submission" date="2018-09" db="EMBL/GenBank/DDBJ databases">
        <title>Optimization and identification of Corynebacterium falsenii FN1-14 from fish paste.</title>
        <authorList>
            <person name="Daroonpunt R."/>
            <person name="Tanasupawat S."/>
        </authorList>
    </citation>
    <scope>NUCLEOTIDE SEQUENCE [LARGE SCALE GENOMIC DNA]</scope>
    <source>
        <strain evidence="5 6">FN1-14</strain>
    </source>
</reference>
<dbReference type="STRING" id="1451189.CFAL_10415"/>
<gene>
    <name evidence="5" type="ORF">D3M95_01730</name>
</gene>
<organism evidence="5 6">
    <name type="scientific">Corynebacterium falsenii</name>
    <dbReference type="NCBI Taxonomy" id="108486"/>
    <lineage>
        <taxon>Bacteria</taxon>
        <taxon>Bacillati</taxon>
        <taxon>Actinomycetota</taxon>
        <taxon>Actinomycetes</taxon>
        <taxon>Mycobacteriales</taxon>
        <taxon>Corynebacteriaceae</taxon>
        <taxon>Corynebacterium</taxon>
    </lineage>
</organism>
<dbReference type="PANTHER" id="PTHR45947:SF3">
    <property type="entry name" value="SULFOQUINOVOSYL TRANSFERASE SQD2"/>
    <property type="match status" value="1"/>
</dbReference>
<accession>A0A418QAA2</accession>
<name>A0A418QAA2_9CORY</name>
<protein>
    <submittedName>
        <fullName evidence="5">Glycosyltransferase family 1 protein</fullName>
    </submittedName>
</protein>
<dbReference type="GO" id="GO:0016758">
    <property type="term" value="F:hexosyltransferase activity"/>
    <property type="evidence" value="ECO:0007669"/>
    <property type="project" value="TreeGrafter"/>
</dbReference>
<dbReference type="InterPro" id="IPR028098">
    <property type="entry name" value="Glyco_trans_4-like_N"/>
</dbReference>
<dbReference type="Pfam" id="PF13439">
    <property type="entry name" value="Glyco_transf_4"/>
    <property type="match status" value="1"/>
</dbReference>
<dbReference type="PANTHER" id="PTHR45947">
    <property type="entry name" value="SULFOQUINOVOSYL TRANSFERASE SQD2"/>
    <property type="match status" value="1"/>
</dbReference>
<dbReference type="OrthoDB" id="9802525at2"/>
<dbReference type="AlphaFoldDB" id="A0A418QAA2"/>
<dbReference type="EMBL" id="QXJK01000001">
    <property type="protein sequence ID" value="RIX36944.1"/>
    <property type="molecule type" value="Genomic_DNA"/>
</dbReference>
<feature type="domain" description="Glycosyl transferase family 1" evidence="3">
    <location>
        <begin position="216"/>
        <end position="355"/>
    </location>
</feature>
<keyword evidence="2 5" id="KW-0808">Transferase</keyword>
<comment type="caution">
    <text evidence="5">The sequence shown here is derived from an EMBL/GenBank/DDBJ whole genome shotgun (WGS) entry which is preliminary data.</text>
</comment>
<evidence type="ECO:0000256" key="2">
    <source>
        <dbReference type="ARBA" id="ARBA00022679"/>
    </source>
</evidence>
<dbReference type="Pfam" id="PF00534">
    <property type="entry name" value="Glycos_transf_1"/>
    <property type="match status" value="1"/>
</dbReference>
<dbReference type="CDD" id="cd03814">
    <property type="entry name" value="GT4-like"/>
    <property type="match status" value="1"/>
</dbReference>
<evidence type="ECO:0000313" key="6">
    <source>
        <dbReference type="Proteomes" id="UP000285278"/>
    </source>
</evidence>
<dbReference type="GO" id="GO:1901137">
    <property type="term" value="P:carbohydrate derivative biosynthetic process"/>
    <property type="evidence" value="ECO:0007669"/>
    <property type="project" value="UniProtKB-ARBA"/>
</dbReference>
<dbReference type="Proteomes" id="UP000285278">
    <property type="component" value="Unassembled WGS sequence"/>
</dbReference>
<feature type="domain" description="Glycosyltransferase subfamily 4-like N-terminal" evidence="4">
    <location>
        <begin position="14"/>
        <end position="182"/>
    </location>
</feature>
<dbReference type="SUPFAM" id="SSF53756">
    <property type="entry name" value="UDP-Glycosyltransferase/glycogen phosphorylase"/>
    <property type="match status" value="1"/>
</dbReference>
<evidence type="ECO:0000313" key="5">
    <source>
        <dbReference type="EMBL" id="RIX36944.1"/>
    </source>
</evidence>
<dbReference type="InterPro" id="IPR001296">
    <property type="entry name" value="Glyco_trans_1"/>
</dbReference>
<keyword evidence="6" id="KW-1185">Reference proteome</keyword>
<sequence>MRVAIVAESFLPNVNGVTNSILRVLEHLRRTGHEALVIAPGARDDQEEIFSYQGYRIARVPTVEVPGINSLPIGVPMPSIVTELRAFQPDVVHLASPFVLGGAGALAAKSLRLPCVAVHQTDVAGFANNYKMRALSRAAWQWTRALHNRCAVTLAPSSPAMDELKAHGVKGVNHWGRGVDTVRFHPSKRSADLRAEWFAAGEIKRGKARPSAARIQDLSTTRKVVGFVGRLAAEKSVEKLAALDGRDDIQLVIVGDGPEMGQLKELMPTAVFTGGLYGDDLPQAYASLDVFVHAGQFETFCQAIQEAQASGVPTIGPAAGGPIDLIAPGFNGYLLEPDEFAAALSGTVESIIHGDLDAFRRNAFEGVQHKSWADLCDQLLGYYKQAIIAKQNRTYVPEAVANVADSLRTRPALAHSQRANSTPVDAACATDPGLAEELARGGVGSKKAQREAAALR</sequence>
<evidence type="ECO:0000259" key="4">
    <source>
        <dbReference type="Pfam" id="PF13439"/>
    </source>
</evidence>
<proteinExistence type="predicted"/>
<keyword evidence="1" id="KW-0328">Glycosyltransferase</keyword>
<dbReference type="InterPro" id="IPR050194">
    <property type="entry name" value="Glycosyltransferase_grp1"/>
</dbReference>
<evidence type="ECO:0000259" key="3">
    <source>
        <dbReference type="Pfam" id="PF00534"/>
    </source>
</evidence>
<dbReference type="RefSeq" id="WP_119664209.1">
    <property type="nucleotide sequence ID" value="NZ_QXJK01000001.1"/>
</dbReference>
<dbReference type="Gene3D" id="3.40.50.2000">
    <property type="entry name" value="Glycogen Phosphorylase B"/>
    <property type="match status" value="2"/>
</dbReference>
<evidence type="ECO:0000256" key="1">
    <source>
        <dbReference type="ARBA" id="ARBA00022676"/>
    </source>
</evidence>